<evidence type="ECO:0000256" key="1">
    <source>
        <dbReference type="SAM" id="SignalP"/>
    </source>
</evidence>
<accession>A0A812SKP8</accession>
<organism evidence="2 3">
    <name type="scientific">Symbiodinium natans</name>
    <dbReference type="NCBI Taxonomy" id="878477"/>
    <lineage>
        <taxon>Eukaryota</taxon>
        <taxon>Sar</taxon>
        <taxon>Alveolata</taxon>
        <taxon>Dinophyceae</taxon>
        <taxon>Suessiales</taxon>
        <taxon>Symbiodiniaceae</taxon>
        <taxon>Symbiodinium</taxon>
    </lineage>
</organism>
<evidence type="ECO:0000313" key="3">
    <source>
        <dbReference type="Proteomes" id="UP000604046"/>
    </source>
</evidence>
<feature type="chain" id="PRO_5033032166" evidence="1">
    <location>
        <begin position="16"/>
        <end position="103"/>
    </location>
</feature>
<reference evidence="2" key="1">
    <citation type="submission" date="2021-02" db="EMBL/GenBank/DDBJ databases">
        <authorList>
            <person name="Dougan E. K."/>
            <person name="Rhodes N."/>
            <person name="Thang M."/>
            <person name="Chan C."/>
        </authorList>
    </citation>
    <scope>NUCLEOTIDE SEQUENCE</scope>
</reference>
<sequence length="103" mass="10960">MIRHAVGLLLCSAQAAVKDTPNQDNFSITRFPSGHTLALVCDGHGKKGHSSSLIREEGAEAAELMLSGHQAATRAVQTIPFLLLQLGLNEEAAVEKARLRAAM</sequence>
<name>A0A812SKP8_9DINO</name>
<feature type="signal peptide" evidence="1">
    <location>
        <begin position="1"/>
        <end position="15"/>
    </location>
</feature>
<comment type="caution">
    <text evidence="2">The sequence shown here is derived from an EMBL/GenBank/DDBJ whole genome shotgun (WGS) entry which is preliminary data.</text>
</comment>
<keyword evidence="3" id="KW-1185">Reference proteome</keyword>
<protein>
    <submittedName>
        <fullName evidence="2">ANK1 protein</fullName>
    </submittedName>
</protein>
<gene>
    <name evidence="2" type="primary">ANK1</name>
    <name evidence="2" type="ORF">SNAT2548_LOCUS27240</name>
</gene>
<dbReference type="AlphaFoldDB" id="A0A812SKP8"/>
<evidence type="ECO:0000313" key="2">
    <source>
        <dbReference type="EMBL" id="CAE7485511.1"/>
    </source>
</evidence>
<dbReference type="Proteomes" id="UP000604046">
    <property type="component" value="Unassembled WGS sequence"/>
</dbReference>
<dbReference type="EMBL" id="CAJNDS010002459">
    <property type="protein sequence ID" value="CAE7485511.1"/>
    <property type="molecule type" value="Genomic_DNA"/>
</dbReference>
<keyword evidence="1" id="KW-0732">Signal</keyword>
<proteinExistence type="predicted"/>